<dbReference type="Proteomes" id="UP000284178">
    <property type="component" value="Unassembled WGS sequence"/>
</dbReference>
<evidence type="ECO:0000313" key="1">
    <source>
        <dbReference type="EMBL" id="RGR77088.1"/>
    </source>
</evidence>
<dbReference type="RefSeq" id="WP_117892998.1">
    <property type="nucleotide sequence ID" value="NZ_CABJCV010000001.1"/>
</dbReference>
<name>A0A412G710_9FIRM</name>
<reference evidence="1 2" key="1">
    <citation type="submission" date="2018-08" db="EMBL/GenBank/DDBJ databases">
        <title>A genome reference for cultivated species of the human gut microbiota.</title>
        <authorList>
            <person name="Zou Y."/>
            <person name="Xue W."/>
            <person name="Luo G."/>
        </authorList>
    </citation>
    <scope>NUCLEOTIDE SEQUENCE [LARGE SCALE GENOMIC DNA]</scope>
    <source>
        <strain evidence="1 2">AF24-29</strain>
    </source>
</reference>
<dbReference type="AlphaFoldDB" id="A0A412G710"/>
<gene>
    <name evidence="1" type="ORF">DWY25_02005</name>
</gene>
<evidence type="ECO:0000313" key="2">
    <source>
        <dbReference type="Proteomes" id="UP000284178"/>
    </source>
</evidence>
<dbReference type="EMBL" id="QRUP01000001">
    <property type="protein sequence ID" value="RGR77088.1"/>
    <property type="molecule type" value="Genomic_DNA"/>
</dbReference>
<keyword evidence="2" id="KW-1185">Reference proteome</keyword>
<proteinExistence type="predicted"/>
<dbReference type="GeneID" id="83014183"/>
<sequence length="79" mass="9380">MSNDEELRIQMENDLRKLKEKLKKDPADPLPLMALRMKYPFNSNSDSLKSLLINDDYDLKTLSALLLAEYRSWNQKHRK</sequence>
<accession>A0A412G710</accession>
<comment type="caution">
    <text evidence="1">The sequence shown here is derived from an EMBL/GenBank/DDBJ whole genome shotgun (WGS) entry which is preliminary data.</text>
</comment>
<protein>
    <submittedName>
        <fullName evidence="1">Uncharacterized protein</fullName>
    </submittedName>
</protein>
<organism evidence="1 2">
    <name type="scientific">Holdemania filiformis</name>
    <dbReference type="NCBI Taxonomy" id="61171"/>
    <lineage>
        <taxon>Bacteria</taxon>
        <taxon>Bacillati</taxon>
        <taxon>Bacillota</taxon>
        <taxon>Erysipelotrichia</taxon>
        <taxon>Erysipelotrichales</taxon>
        <taxon>Erysipelotrichaceae</taxon>
        <taxon>Holdemania</taxon>
    </lineage>
</organism>